<evidence type="ECO:0000313" key="4">
    <source>
        <dbReference type="Proteomes" id="UP001152797"/>
    </source>
</evidence>
<protein>
    <submittedName>
        <fullName evidence="2">Uncharacterized protein</fullName>
    </submittedName>
</protein>
<feature type="compositionally biased region" description="Pro residues" evidence="1">
    <location>
        <begin position="98"/>
        <end position="108"/>
    </location>
</feature>
<comment type="caution">
    <text evidence="2">The sequence shown here is derived from an EMBL/GenBank/DDBJ whole genome shotgun (WGS) entry which is preliminary data.</text>
</comment>
<evidence type="ECO:0000313" key="3">
    <source>
        <dbReference type="EMBL" id="CAL1147814.1"/>
    </source>
</evidence>
<feature type="non-terminal residue" evidence="2">
    <location>
        <position position="251"/>
    </location>
</feature>
<dbReference type="EMBL" id="CAMXCT020001952">
    <property type="protein sequence ID" value="CAL1147814.1"/>
    <property type="molecule type" value="Genomic_DNA"/>
</dbReference>
<dbReference type="Proteomes" id="UP001152797">
    <property type="component" value="Unassembled WGS sequence"/>
</dbReference>
<reference evidence="3" key="2">
    <citation type="submission" date="2024-04" db="EMBL/GenBank/DDBJ databases">
        <authorList>
            <person name="Chen Y."/>
            <person name="Shah S."/>
            <person name="Dougan E. K."/>
            <person name="Thang M."/>
            <person name="Chan C."/>
        </authorList>
    </citation>
    <scope>NUCLEOTIDE SEQUENCE [LARGE SCALE GENOMIC DNA]</scope>
</reference>
<name>A0A9P1CLL4_9DINO</name>
<dbReference type="AlphaFoldDB" id="A0A9P1CLL4"/>
<evidence type="ECO:0000313" key="2">
    <source>
        <dbReference type="EMBL" id="CAI3994439.1"/>
    </source>
</evidence>
<keyword evidence="4" id="KW-1185">Reference proteome</keyword>
<dbReference type="EMBL" id="CAMXCT030001952">
    <property type="protein sequence ID" value="CAL4781751.1"/>
    <property type="molecule type" value="Genomic_DNA"/>
</dbReference>
<reference evidence="2" key="1">
    <citation type="submission" date="2022-10" db="EMBL/GenBank/DDBJ databases">
        <authorList>
            <person name="Chen Y."/>
            <person name="Dougan E. K."/>
            <person name="Chan C."/>
            <person name="Rhodes N."/>
            <person name="Thang M."/>
        </authorList>
    </citation>
    <scope>NUCLEOTIDE SEQUENCE</scope>
</reference>
<evidence type="ECO:0000256" key="1">
    <source>
        <dbReference type="SAM" id="MobiDB-lite"/>
    </source>
</evidence>
<feature type="region of interest" description="Disordered" evidence="1">
    <location>
        <begin position="1"/>
        <end position="251"/>
    </location>
</feature>
<feature type="compositionally biased region" description="Low complexity" evidence="1">
    <location>
        <begin position="158"/>
        <end position="175"/>
    </location>
</feature>
<dbReference type="EMBL" id="CAMXCT010001952">
    <property type="protein sequence ID" value="CAI3994439.1"/>
    <property type="molecule type" value="Genomic_DNA"/>
</dbReference>
<organism evidence="2">
    <name type="scientific">Cladocopium goreaui</name>
    <dbReference type="NCBI Taxonomy" id="2562237"/>
    <lineage>
        <taxon>Eukaryota</taxon>
        <taxon>Sar</taxon>
        <taxon>Alveolata</taxon>
        <taxon>Dinophyceae</taxon>
        <taxon>Suessiales</taxon>
        <taxon>Symbiodiniaceae</taxon>
        <taxon>Cladocopium</taxon>
    </lineage>
</organism>
<gene>
    <name evidence="2" type="ORF">C1SCF055_LOCUS21086</name>
</gene>
<accession>A0A9P1CLL4</accession>
<feature type="compositionally biased region" description="Basic and acidic residues" evidence="1">
    <location>
        <begin position="111"/>
        <end position="130"/>
    </location>
</feature>
<feature type="compositionally biased region" description="Basic and acidic residues" evidence="1">
    <location>
        <begin position="20"/>
        <end position="29"/>
    </location>
</feature>
<proteinExistence type="predicted"/>
<sequence>MESRLRQPGWARPLAQQRHASREGRDGSDGRVASLPPLRDRSRPGSQEPLAPAPRSRSRAADGSPWQEKAGSGSRTTSATRAAERWPANHPFQEEVSPPKPGRPPRASPAPRERRDERREERREEAEGRRSAGSAGAMEPMAPSGPSDERRHRVGSKRCASPPAMRAASPPIRASGRYKVPEKQVENFEVAPPKARETRATRQTASSRRREVAREVSPPIQASGGYSMHSEVGRAASPPIQASGGYSMHSE</sequence>